<evidence type="ECO:0000313" key="5">
    <source>
        <dbReference type="EMBL" id="QDU08995.1"/>
    </source>
</evidence>
<proteinExistence type="predicted"/>
<dbReference type="NCBIfam" id="TIGR00462">
    <property type="entry name" value="genX"/>
    <property type="match status" value="1"/>
</dbReference>
<dbReference type="GO" id="GO:0005524">
    <property type="term" value="F:ATP binding"/>
    <property type="evidence" value="ECO:0007669"/>
    <property type="project" value="UniProtKB-KW"/>
</dbReference>
<dbReference type="AlphaFoldDB" id="A0A517WUR0"/>
<dbReference type="InterPro" id="IPR045864">
    <property type="entry name" value="aa-tRNA-synth_II/BPL/LPL"/>
</dbReference>
<organism evidence="5 6">
    <name type="scientific">Gimesia aquarii</name>
    <dbReference type="NCBI Taxonomy" id="2527964"/>
    <lineage>
        <taxon>Bacteria</taxon>
        <taxon>Pseudomonadati</taxon>
        <taxon>Planctomycetota</taxon>
        <taxon>Planctomycetia</taxon>
        <taxon>Planctomycetales</taxon>
        <taxon>Planctomycetaceae</taxon>
        <taxon>Gimesia</taxon>
    </lineage>
</organism>
<dbReference type="GO" id="GO:0003746">
    <property type="term" value="F:translation elongation factor activity"/>
    <property type="evidence" value="ECO:0007669"/>
    <property type="project" value="UniProtKB-KW"/>
</dbReference>
<dbReference type="InterPro" id="IPR004364">
    <property type="entry name" value="Aa-tRNA-synt_II"/>
</dbReference>
<gene>
    <name evidence="5" type="primary">epmA</name>
    <name evidence="5" type="ORF">V202x_23650</name>
</gene>
<protein>
    <submittedName>
        <fullName evidence="5">Elongation factor P--(R)-beta-lysine ligase</fullName>
        <ecNumber evidence="5">6.3.1.-</ecNumber>
    </submittedName>
</protein>
<dbReference type="EC" id="6.3.1.-" evidence="5"/>
<accession>A0A517WUR0</accession>
<dbReference type="SUPFAM" id="SSF55681">
    <property type="entry name" value="Class II aaRS and biotin synthetases"/>
    <property type="match status" value="1"/>
</dbReference>
<reference evidence="5 6" key="1">
    <citation type="submission" date="2019-03" db="EMBL/GenBank/DDBJ databases">
        <title>Deep-cultivation of Planctomycetes and their phenomic and genomic characterization uncovers novel biology.</title>
        <authorList>
            <person name="Wiegand S."/>
            <person name="Jogler M."/>
            <person name="Boedeker C."/>
            <person name="Pinto D."/>
            <person name="Vollmers J."/>
            <person name="Rivas-Marin E."/>
            <person name="Kohn T."/>
            <person name="Peeters S.H."/>
            <person name="Heuer A."/>
            <person name="Rast P."/>
            <person name="Oberbeckmann S."/>
            <person name="Bunk B."/>
            <person name="Jeske O."/>
            <person name="Meyerdierks A."/>
            <person name="Storesund J.E."/>
            <person name="Kallscheuer N."/>
            <person name="Luecker S."/>
            <person name="Lage O.M."/>
            <person name="Pohl T."/>
            <person name="Merkel B.J."/>
            <person name="Hornburger P."/>
            <person name="Mueller R.-W."/>
            <person name="Bruemmer F."/>
            <person name="Labrenz M."/>
            <person name="Spormann A.M."/>
            <person name="Op den Camp H."/>
            <person name="Overmann J."/>
            <person name="Amann R."/>
            <person name="Jetten M.S.M."/>
            <person name="Mascher T."/>
            <person name="Medema M.H."/>
            <person name="Devos D.P."/>
            <person name="Kaster A.-K."/>
            <person name="Ovreas L."/>
            <person name="Rohde M."/>
            <person name="Galperin M.Y."/>
            <person name="Jogler C."/>
        </authorList>
    </citation>
    <scope>NUCLEOTIDE SEQUENCE [LARGE SCALE GENOMIC DNA]</scope>
    <source>
        <strain evidence="5 6">V202</strain>
    </source>
</reference>
<sequence>MNQHMQEKLEYLPTASIETLKFRSKLLHAVRMFFEASGYWEVETPILSRDSVVDAFIDPFTTLWHSAEGLEKPEANTEQATRFLQTSPEFAMKRLLAAGADQIYQITHAFRQAEQGPLHNPEFTMLEWYRLGESHHEQMTFVESLVRHVYQVAESFFDQNTRDSLPAEQFERFSFEDVFRKYAGLSALNSSVEEFQQAALQHQISVPSGFDETDRLSWQNLLLVELIEPALCQLGAVFVYDYPQQQAALARIRDDRKKSGHHVAERFELYLQGIEICNGYHELTDAHELQTRIAQQAELRLKEKRPALPAESYLLQAMEAGLPACAGTALGIDRLIMLALGKQTLQEVMAFSFERA</sequence>
<dbReference type="Gene3D" id="3.30.930.10">
    <property type="entry name" value="Bira Bifunctional Protein, Domain 2"/>
    <property type="match status" value="1"/>
</dbReference>
<evidence type="ECO:0000256" key="1">
    <source>
        <dbReference type="ARBA" id="ARBA00022598"/>
    </source>
</evidence>
<feature type="domain" description="Aminoacyl-transfer RNA synthetases class-II family profile" evidence="4">
    <location>
        <begin position="20"/>
        <end position="356"/>
    </location>
</feature>
<keyword evidence="6" id="KW-1185">Reference proteome</keyword>
<dbReference type="GO" id="GO:0005829">
    <property type="term" value="C:cytosol"/>
    <property type="evidence" value="ECO:0007669"/>
    <property type="project" value="TreeGrafter"/>
</dbReference>
<dbReference type="InterPro" id="IPR004525">
    <property type="entry name" value="EpmA"/>
</dbReference>
<evidence type="ECO:0000313" key="6">
    <source>
        <dbReference type="Proteomes" id="UP000318384"/>
    </source>
</evidence>
<evidence type="ECO:0000259" key="4">
    <source>
        <dbReference type="PROSITE" id="PS50862"/>
    </source>
</evidence>
<dbReference type="GO" id="GO:0000049">
    <property type="term" value="F:tRNA binding"/>
    <property type="evidence" value="ECO:0007669"/>
    <property type="project" value="TreeGrafter"/>
</dbReference>
<name>A0A517WUR0_9PLAN</name>
<dbReference type="InterPro" id="IPR006195">
    <property type="entry name" value="aa-tRNA-synth_II"/>
</dbReference>
<dbReference type="PANTHER" id="PTHR42918:SF6">
    <property type="entry name" value="ELONGATION FACTOR P--(R)-BETA-LYSINE LIGASE"/>
    <property type="match status" value="1"/>
</dbReference>
<evidence type="ECO:0000256" key="3">
    <source>
        <dbReference type="ARBA" id="ARBA00022840"/>
    </source>
</evidence>
<keyword evidence="1 5" id="KW-0436">Ligase</keyword>
<keyword evidence="5" id="KW-0251">Elongation factor</keyword>
<dbReference type="Pfam" id="PF00152">
    <property type="entry name" value="tRNA-synt_2"/>
    <property type="match status" value="1"/>
</dbReference>
<keyword evidence="2" id="KW-0547">Nucleotide-binding</keyword>
<dbReference type="Proteomes" id="UP000318384">
    <property type="component" value="Chromosome"/>
</dbReference>
<dbReference type="PANTHER" id="PTHR42918">
    <property type="entry name" value="LYSYL-TRNA SYNTHETASE"/>
    <property type="match status" value="1"/>
</dbReference>
<evidence type="ECO:0000256" key="2">
    <source>
        <dbReference type="ARBA" id="ARBA00022741"/>
    </source>
</evidence>
<dbReference type="GO" id="GO:0006430">
    <property type="term" value="P:lysyl-tRNA aminoacylation"/>
    <property type="evidence" value="ECO:0007669"/>
    <property type="project" value="InterPro"/>
</dbReference>
<keyword evidence="3" id="KW-0067">ATP-binding</keyword>
<keyword evidence="5" id="KW-0648">Protein biosynthesis</keyword>
<dbReference type="GO" id="GO:0004824">
    <property type="term" value="F:lysine-tRNA ligase activity"/>
    <property type="evidence" value="ECO:0007669"/>
    <property type="project" value="InterPro"/>
</dbReference>
<dbReference type="EMBL" id="CP037422">
    <property type="protein sequence ID" value="QDU08995.1"/>
    <property type="molecule type" value="Genomic_DNA"/>
</dbReference>
<dbReference type="PROSITE" id="PS50862">
    <property type="entry name" value="AA_TRNA_LIGASE_II"/>
    <property type="match status" value="1"/>
</dbReference>
<dbReference type="NCBIfam" id="NF006828">
    <property type="entry name" value="PRK09350.1"/>
    <property type="match status" value="1"/>
</dbReference>